<keyword evidence="2" id="KW-0325">Glycoprotein</keyword>
<sequence length="1446" mass="164110">MVSVEMNEMNSHGELANEVLLCVGVGIGLGITWNDTRKTCFVQPQKLKGKINESEVFRIKQCVTADTLKCPKGKSHPPLIILSLDGFRAEYLLRNMTPNLEKIKNCGVHSPYMRAAFPTRKFTVKNKEKLDKRWYQGEAVNGNLSYVDNLVGRLVNGMIERGYGECMNIIIVADHGMEKIDCGRTINITKFLTKPEAYYVYDGVRSRMTSKYLEDEKSKIFFINKNPVPVVETLQELQCRDYNTTKDWYSRVHRKQELPKRYHYSNNPYIDDIVFDIQPRYYLGKFTSPKCHVNHGSHGSDNTFTSMHAIFLGMGSLFKGMEVEAFESIELYNLYADLTNLRPSPNNGSYGSLHHILNTTNINRTLSFDNDYDNDANDVDSSRNFCKYPDQSDERNKRRRTSGLPSLPSTCFSATNEENLDKEINLKESDKNTSLKFNLPLKMYQIPNSIKYCSMVQRRTCIRADVRDDNMVNYENIYGKENKDNESIVMSLLFPPGYYENEPSSADAHTTSNAVPMYVGFQEGVWKELLHLIEEYSEKYRHINVVLGPIFDYNSDGLKDTDKDITKYVDSDGTIPIPSHYFTAVFKCEGGDCETVDDVISFVLPHKPDPQNCWTTTRDVFSGKLWDGWSWDDASDPGMYPDVKLQCPAGPDYLDRKLTPVLEKLRNSGVTSESMSSIYPSLTFPNHNSIITGLYPESHGIIDNIMYDSQLNKTFNLGSPNQFDTRWWIGEPLWETVIKQNKTAYTFFWPGADVEIHGKYPTKYVKYQSAVPHSLRVDTVLDWLKNGSVDLMTLYFSRIDEAGHRGGPVSVQVNESLVDADESLKKLMDGIFRMKLHNCINIIIVSDHVQWNADQGVEHAKNFAPVCFGGAVAVPCQVKLESRMSPTHTDRSLNISRLLSPNDRKRTYIYEGASSRISTTYTYGAKSDLVTEIAPENQSRHEYGVTCGGADPDVISATLNCKVDQMVSYNKREVAKRYHYVTSNRIDDVILMVKDTWQAFKDEPWDLFGNHGWDPQHKSMEALFVAFGPSFKSRKSYKGTFENIELYNLMSHLLGVRPSPNNGTAGSLNHFLKNETSLPVTSSSGYENCTFPRNENDLKARTNFSVFGCSEQKYEFQRLNKSDSERKFLLEKHLDHGTPKYSNHTSLITNSNGTSSSSSNVCILHQNAFVSAFNKNIRLPLWSAYRYVQPSSGSHPDVCPSLRPDKLIPDPRLTQNEQIGCQEWTDLHDDGSGDYTPVSLIKEWSSSSEDDSPDTKLLTNIVPMHKKMYSETWCPLMAIIGKYSPRTDVVLGPIFDYDSDGLIDSNINKPCIKHIAYDRTVKGIPIPSHYYAILLPVQKNVGTPNFDSIAFVIPNNARGAKHYCQTSAQFITENRARIRDIELLTNLEFLTKTPAINQTNSSSGGSVSGSNGSASSRDNGRNNENNYNIRTRLHLSKKSWKDFEFL</sequence>
<evidence type="ECO:0000313" key="7">
    <source>
        <dbReference type="Proteomes" id="UP000015101"/>
    </source>
</evidence>
<dbReference type="Proteomes" id="UP000015101">
    <property type="component" value="Unassembled WGS sequence"/>
</dbReference>
<dbReference type="InterPro" id="IPR002591">
    <property type="entry name" value="Phosphodiest/P_Trfase"/>
</dbReference>
<dbReference type="SUPFAM" id="SSF53649">
    <property type="entry name" value="Alkaline phosphatase-like"/>
    <property type="match status" value="3"/>
</dbReference>
<dbReference type="EMBL" id="AMQM01000427">
    <property type="status" value="NOT_ANNOTATED_CDS"/>
    <property type="molecule type" value="Genomic_DNA"/>
</dbReference>
<dbReference type="GO" id="GO:0003676">
    <property type="term" value="F:nucleic acid binding"/>
    <property type="evidence" value="ECO:0007669"/>
    <property type="project" value="InterPro"/>
</dbReference>
<dbReference type="EMBL" id="KB096324">
    <property type="protein sequence ID" value="ESO05851.1"/>
    <property type="molecule type" value="Genomic_DNA"/>
</dbReference>
<dbReference type="GO" id="GO:0046872">
    <property type="term" value="F:metal ion binding"/>
    <property type="evidence" value="ECO:0007669"/>
    <property type="project" value="InterPro"/>
</dbReference>
<evidence type="ECO:0000256" key="2">
    <source>
        <dbReference type="ARBA" id="ARBA00023180"/>
    </source>
</evidence>
<keyword evidence="7" id="KW-1185">Reference proteome</keyword>
<dbReference type="CTD" id="20198505"/>
<evidence type="ECO:0000256" key="1">
    <source>
        <dbReference type="ARBA" id="ARBA00022801"/>
    </source>
</evidence>
<gene>
    <name evidence="6" type="primary">20198505</name>
    <name evidence="5" type="ORF">HELRODRAFT_159928</name>
</gene>
<dbReference type="InterPro" id="IPR020821">
    <property type="entry name" value="ENPP1-3/EXOG-like_nuc-like"/>
</dbReference>
<protein>
    <recommendedName>
        <fullName evidence="4">ENPP1-3/EXOG-like endonuclease/phosphodiesterase domain-containing protein</fullName>
    </recommendedName>
</protein>
<dbReference type="PANTHER" id="PTHR10151:SF114">
    <property type="entry name" value="ECTONUCLEOTIDE PYROPHOSPHATASE_PHOSPHODIESTERASE C27A7.3"/>
    <property type="match status" value="1"/>
</dbReference>
<dbReference type="InterPro" id="IPR044925">
    <property type="entry name" value="His-Me_finger_sf"/>
</dbReference>
<dbReference type="EMBL" id="AMQM01000428">
    <property type="status" value="NOT_ANNOTATED_CDS"/>
    <property type="molecule type" value="Genomic_DNA"/>
</dbReference>
<organism evidence="6 7">
    <name type="scientific">Helobdella robusta</name>
    <name type="common">Californian leech</name>
    <dbReference type="NCBI Taxonomy" id="6412"/>
    <lineage>
        <taxon>Eukaryota</taxon>
        <taxon>Metazoa</taxon>
        <taxon>Spiralia</taxon>
        <taxon>Lophotrochozoa</taxon>
        <taxon>Annelida</taxon>
        <taxon>Clitellata</taxon>
        <taxon>Hirudinea</taxon>
        <taxon>Rhynchobdellida</taxon>
        <taxon>Glossiphoniidae</taxon>
        <taxon>Helobdella</taxon>
    </lineage>
</organism>
<dbReference type="STRING" id="6412.T1EPK5"/>
<dbReference type="EMBL" id="AMQM01000430">
    <property type="status" value="NOT_ANNOTATED_CDS"/>
    <property type="molecule type" value="Genomic_DNA"/>
</dbReference>
<evidence type="ECO:0000256" key="3">
    <source>
        <dbReference type="SAM" id="MobiDB-lite"/>
    </source>
</evidence>
<feature type="region of interest" description="Disordered" evidence="3">
    <location>
        <begin position="383"/>
        <end position="408"/>
    </location>
</feature>
<reference evidence="7" key="1">
    <citation type="submission" date="2012-12" db="EMBL/GenBank/DDBJ databases">
        <authorList>
            <person name="Hellsten U."/>
            <person name="Grimwood J."/>
            <person name="Chapman J.A."/>
            <person name="Shapiro H."/>
            <person name="Aerts A."/>
            <person name="Otillar R.P."/>
            <person name="Terry A.Y."/>
            <person name="Boore J.L."/>
            <person name="Simakov O."/>
            <person name="Marletaz F."/>
            <person name="Cho S.-J."/>
            <person name="Edsinger-Gonzales E."/>
            <person name="Havlak P."/>
            <person name="Kuo D.-H."/>
            <person name="Larsson T."/>
            <person name="Lv J."/>
            <person name="Arendt D."/>
            <person name="Savage R."/>
            <person name="Osoegawa K."/>
            <person name="de Jong P."/>
            <person name="Lindberg D.R."/>
            <person name="Seaver E.C."/>
            <person name="Weisblat D.A."/>
            <person name="Putnam N.H."/>
            <person name="Grigoriev I.V."/>
            <person name="Rokhsar D.S."/>
        </authorList>
    </citation>
    <scope>NUCLEOTIDE SEQUENCE</scope>
</reference>
<dbReference type="HOGENOM" id="CLU_251595_0_0_1"/>
<dbReference type="OrthoDB" id="415411at2759"/>
<dbReference type="EnsemblMetazoa" id="HelroT159928">
    <property type="protein sequence ID" value="HelroP159928"/>
    <property type="gene ID" value="HelroG159928"/>
</dbReference>
<dbReference type="EMBL" id="AMQM01000429">
    <property type="status" value="NOT_ANNOTATED_CDS"/>
    <property type="molecule type" value="Genomic_DNA"/>
</dbReference>
<evidence type="ECO:0000313" key="6">
    <source>
        <dbReference type="EnsemblMetazoa" id="HelroP159928"/>
    </source>
</evidence>
<dbReference type="GO" id="GO:0016787">
    <property type="term" value="F:hydrolase activity"/>
    <property type="evidence" value="ECO:0000318"/>
    <property type="project" value="GO_Central"/>
</dbReference>
<dbReference type="Gene3D" id="3.40.570.10">
    <property type="entry name" value="Extracellular Endonuclease, subunit A"/>
    <property type="match status" value="2"/>
</dbReference>
<evidence type="ECO:0000313" key="5">
    <source>
        <dbReference type="EMBL" id="ESO05851.1"/>
    </source>
</evidence>
<reference evidence="5 7" key="2">
    <citation type="journal article" date="2013" name="Nature">
        <title>Insights into bilaterian evolution from three spiralian genomes.</title>
        <authorList>
            <person name="Simakov O."/>
            <person name="Marletaz F."/>
            <person name="Cho S.J."/>
            <person name="Edsinger-Gonzales E."/>
            <person name="Havlak P."/>
            <person name="Hellsten U."/>
            <person name="Kuo D.H."/>
            <person name="Larsson T."/>
            <person name="Lv J."/>
            <person name="Arendt D."/>
            <person name="Savage R."/>
            <person name="Osoegawa K."/>
            <person name="de Jong P."/>
            <person name="Grimwood J."/>
            <person name="Chapman J.A."/>
            <person name="Shapiro H."/>
            <person name="Aerts A."/>
            <person name="Otillar R.P."/>
            <person name="Terry A.Y."/>
            <person name="Boore J.L."/>
            <person name="Grigoriev I.V."/>
            <person name="Lindberg D.R."/>
            <person name="Seaver E.C."/>
            <person name="Weisblat D.A."/>
            <person name="Putnam N.H."/>
            <person name="Rokhsar D.S."/>
        </authorList>
    </citation>
    <scope>NUCLEOTIDE SEQUENCE</scope>
</reference>
<dbReference type="RefSeq" id="XP_009015219.1">
    <property type="nucleotide sequence ID" value="XM_009016971.1"/>
</dbReference>
<feature type="domain" description="ENPP1-3/EXOG-like endonuclease/phosphodiesterase" evidence="4">
    <location>
        <begin position="1166"/>
        <end position="1396"/>
    </location>
</feature>
<dbReference type="InParanoid" id="T1EPK5"/>
<dbReference type="GeneID" id="20198505"/>
<dbReference type="SMART" id="SM00477">
    <property type="entry name" value="NUC"/>
    <property type="match status" value="1"/>
</dbReference>
<evidence type="ECO:0000259" key="4">
    <source>
        <dbReference type="SMART" id="SM00477"/>
    </source>
</evidence>
<dbReference type="CDD" id="cd16018">
    <property type="entry name" value="Enpp"/>
    <property type="match status" value="1"/>
</dbReference>
<dbReference type="InterPro" id="IPR044929">
    <property type="entry name" value="DNA/RNA_non-sp_Endonuclease_sf"/>
</dbReference>
<reference evidence="6" key="3">
    <citation type="submission" date="2015-06" db="UniProtKB">
        <authorList>
            <consortium name="EnsemblMetazoa"/>
        </authorList>
    </citation>
    <scope>IDENTIFICATION</scope>
</reference>
<dbReference type="Pfam" id="PF01663">
    <property type="entry name" value="Phosphodiest"/>
    <property type="match status" value="3"/>
</dbReference>
<dbReference type="SUPFAM" id="SSF54060">
    <property type="entry name" value="His-Me finger endonucleases"/>
    <property type="match status" value="2"/>
</dbReference>
<feature type="compositionally biased region" description="Low complexity" evidence="3">
    <location>
        <begin position="1400"/>
        <end position="1429"/>
    </location>
</feature>
<accession>T1EPK5</accession>
<dbReference type="PANTHER" id="PTHR10151">
    <property type="entry name" value="ECTONUCLEOTIDE PYROPHOSPHATASE/PHOSPHODIESTERASE"/>
    <property type="match status" value="1"/>
</dbReference>
<feature type="region of interest" description="Disordered" evidence="3">
    <location>
        <begin position="1396"/>
        <end position="1429"/>
    </location>
</feature>
<keyword evidence="1" id="KW-0378">Hydrolase</keyword>
<dbReference type="InterPro" id="IPR017850">
    <property type="entry name" value="Alkaline_phosphatase_core_sf"/>
</dbReference>
<proteinExistence type="predicted"/>
<name>T1EPK5_HELRO</name>
<dbReference type="KEGG" id="hro:HELRODRAFT_159928"/>
<dbReference type="OMA" id="QETANCK"/>
<dbReference type="Gene3D" id="3.40.720.10">
    <property type="entry name" value="Alkaline Phosphatase, subunit A"/>
    <property type="match status" value="3"/>
</dbReference>
<dbReference type="eggNOG" id="KOG2645">
    <property type="taxonomic scope" value="Eukaryota"/>
</dbReference>